<sequence>MLRACLRGANATARKNYRRIPLTSLQQCRHYTAGESSSASKVVVAGLLTVSGGIGGTILYAKWDHKFRAAVEKNVPYSDWLLGLALGPPAQDPGLPIKKRVRCCPQLILIIVTGHKVSRELLLPSVFVSRLEASAEATHIISAISEVPSVPAPCDTEAAAVKEPMKERPVEEVAARLAQQEQEEQDISASVSASLEDSLASSAKATLQAIGAQEAALQAIIQHTDKLKEAMEAEVLPEEKSNQWKDLEAALADRTTALNDARAALSKANESLDSLRSVIDKSKGLKISSVRPLVLAAEENLHNMVVDLDKMVMKVQSAESEAKIVSQYSELVNEAKRQFQREVSSLTPEIQANWKGLTGKLSTDDLNALIAHAHRRIDQLNRELAEQKVREKIHVDAALEQQKLEDQKALDNAVNTVLQHVKEEARLEQERKLAELREVMEAEMRTQLRRQAAAHTDHVQDVLKVQEHELKAEAEQVLSSKMLEQETRYRQLTQEQLDNFTLDMNTAYARLKGVEEAIDSHVVAEEEARKAHQLWLSVEALSYSLKTAEADVPTVPLENAAQAVRDSCRDNDFALALAAALPEKSLQRGVYSEASLRARFNSLRSLARRVALIDESRNSLYQYFLSYLQAALLFEKSQEAPPSQLSSEDLDPFKLLSYASYCLEHGDLELAAKLVNQLRGEARRVVQDWLIEARLTLETRQVVNLLSAYANAVGLGTTQAP</sequence>
<keyword evidence="10" id="KW-1185">Reference proteome</keyword>
<keyword evidence="8" id="KW-0175">Coiled coil</keyword>
<evidence type="ECO:0000313" key="9">
    <source>
        <dbReference type="Ensembl" id="ENSONIP00000051140.1"/>
    </source>
</evidence>
<evidence type="ECO:0000256" key="3">
    <source>
        <dbReference type="ARBA" id="ARBA00022792"/>
    </source>
</evidence>
<accession>A0A669CY23</accession>
<dbReference type="PANTHER" id="PTHR15415">
    <property type="entry name" value="MITOFILIN"/>
    <property type="match status" value="1"/>
</dbReference>
<evidence type="ECO:0000256" key="4">
    <source>
        <dbReference type="ARBA" id="ARBA00022989"/>
    </source>
</evidence>
<evidence type="ECO:0000256" key="2">
    <source>
        <dbReference type="ARBA" id="ARBA00022692"/>
    </source>
</evidence>
<dbReference type="Ensembl" id="ENSONIT00000076691.1">
    <property type="protein sequence ID" value="ENSONIP00000051140.1"/>
    <property type="gene ID" value="ENSONIG00000017467.2"/>
</dbReference>
<keyword evidence="6" id="KW-0472">Membrane</keyword>
<dbReference type="PANTHER" id="PTHR15415:SF7">
    <property type="entry name" value="MICOS COMPLEX SUBUNIT MIC60"/>
    <property type="match status" value="1"/>
</dbReference>
<feature type="coiled-coil region" evidence="8">
    <location>
        <begin position="363"/>
        <end position="390"/>
    </location>
</feature>
<reference evidence="9" key="3">
    <citation type="submission" date="2025-09" db="UniProtKB">
        <authorList>
            <consortium name="Ensembl"/>
        </authorList>
    </citation>
    <scope>IDENTIFICATION</scope>
</reference>
<dbReference type="InterPro" id="IPR019133">
    <property type="entry name" value="MIC60"/>
</dbReference>
<evidence type="ECO:0000256" key="7">
    <source>
        <dbReference type="RuleBase" id="RU363000"/>
    </source>
</evidence>
<name>A0A669CY23_ORENI</name>
<keyword evidence="3 7" id="KW-0999">Mitochondrion inner membrane</keyword>
<keyword evidence="4" id="KW-1133">Transmembrane helix</keyword>
<dbReference type="GO" id="GO:0042407">
    <property type="term" value="P:cristae formation"/>
    <property type="evidence" value="ECO:0007669"/>
    <property type="project" value="TreeGrafter"/>
</dbReference>
<reference evidence="10" key="1">
    <citation type="submission" date="2012-01" db="EMBL/GenBank/DDBJ databases">
        <title>The Genome Sequence of Oreochromis niloticus (Nile Tilapia).</title>
        <authorList>
            <consortium name="Broad Institute Genome Assembly Team"/>
            <consortium name="Broad Institute Sequencing Platform"/>
            <person name="Di Palma F."/>
            <person name="Johnson J."/>
            <person name="Lander E.S."/>
            <person name="Lindblad-Toh K."/>
        </authorList>
    </citation>
    <scope>NUCLEOTIDE SEQUENCE [LARGE SCALE GENOMIC DNA]</scope>
</reference>
<evidence type="ECO:0000256" key="8">
    <source>
        <dbReference type="SAM" id="Coils"/>
    </source>
</evidence>
<evidence type="ECO:0000256" key="6">
    <source>
        <dbReference type="ARBA" id="ARBA00023136"/>
    </source>
</evidence>
<keyword evidence="5 7" id="KW-0496">Mitochondrion</keyword>
<comment type="subcellular location">
    <subcellularLocation>
        <location evidence="7">Mitochondrion inner membrane</location>
        <topology evidence="7">Single-pass membrane protein</topology>
    </subcellularLocation>
</comment>
<reference evidence="9" key="2">
    <citation type="submission" date="2025-08" db="UniProtKB">
        <authorList>
            <consortium name="Ensembl"/>
        </authorList>
    </citation>
    <scope>IDENTIFICATION</scope>
</reference>
<evidence type="ECO:0000256" key="5">
    <source>
        <dbReference type="ARBA" id="ARBA00023128"/>
    </source>
</evidence>
<keyword evidence="2 7" id="KW-0812">Transmembrane</keyword>
<dbReference type="Pfam" id="PF09731">
    <property type="entry name" value="Mitofilin"/>
    <property type="match status" value="1"/>
</dbReference>
<protein>
    <recommendedName>
        <fullName evidence="7">MICOS complex subunit MIC60</fullName>
    </recommendedName>
    <alternativeName>
        <fullName evidence="7">Mitofilin</fullName>
    </alternativeName>
</protein>
<comment type="function">
    <text evidence="7">Component of the MICOS complex, a large protein complex of the mitochondrial inner membrane that plays crucial roles in the maintenance of crista junctions, inner membrane architecture, and formation of contact sites to the outer membrane.</text>
</comment>
<comment type="similarity">
    <text evidence="1 7">Belongs to the MICOS complex subunit Mic60 family.</text>
</comment>
<organism evidence="9 10">
    <name type="scientific">Oreochromis niloticus</name>
    <name type="common">Nile tilapia</name>
    <name type="synonym">Tilapia nilotica</name>
    <dbReference type="NCBI Taxonomy" id="8128"/>
    <lineage>
        <taxon>Eukaryota</taxon>
        <taxon>Metazoa</taxon>
        <taxon>Chordata</taxon>
        <taxon>Craniata</taxon>
        <taxon>Vertebrata</taxon>
        <taxon>Euteleostomi</taxon>
        <taxon>Actinopterygii</taxon>
        <taxon>Neopterygii</taxon>
        <taxon>Teleostei</taxon>
        <taxon>Neoteleostei</taxon>
        <taxon>Acanthomorphata</taxon>
        <taxon>Ovalentaria</taxon>
        <taxon>Cichlomorphae</taxon>
        <taxon>Cichliformes</taxon>
        <taxon>Cichlidae</taxon>
        <taxon>African cichlids</taxon>
        <taxon>Pseudocrenilabrinae</taxon>
        <taxon>Oreochromini</taxon>
        <taxon>Oreochromis</taxon>
    </lineage>
</organism>
<comment type="subunit">
    <text evidence="7">Component of the mitochondrial contact site and cristae organizing system (MICOS) complex.</text>
</comment>
<dbReference type="GeneTree" id="ENSGT00390000002313"/>
<evidence type="ECO:0000313" key="10">
    <source>
        <dbReference type="Proteomes" id="UP000005207"/>
    </source>
</evidence>
<dbReference type="GO" id="GO:0061617">
    <property type="term" value="C:MICOS complex"/>
    <property type="evidence" value="ECO:0007669"/>
    <property type="project" value="TreeGrafter"/>
</dbReference>
<dbReference type="Proteomes" id="UP000005207">
    <property type="component" value="Linkage group LG2"/>
</dbReference>
<dbReference type="AlphaFoldDB" id="A0A669CY23"/>
<evidence type="ECO:0000256" key="1">
    <source>
        <dbReference type="ARBA" id="ARBA00010877"/>
    </source>
</evidence>
<gene>
    <name evidence="9" type="primary">IMMT</name>
    <name evidence="9" type="synonym">immt</name>
</gene>
<proteinExistence type="inferred from homology"/>